<name>A0A850RAY8_9GAMM</name>
<dbReference type="PANTHER" id="PTHR30469:SF15">
    <property type="entry name" value="HLYD FAMILY OF SECRETION PROTEINS"/>
    <property type="match status" value="1"/>
</dbReference>
<dbReference type="PANTHER" id="PTHR30469">
    <property type="entry name" value="MULTIDRUG RESISTANCE PROTEIN MDTA"/>
    <property type="match status" value="1"/>
</dbReference>
<evidence type="ECO:0000256" key="1">
    <source>
        <dbReference type="ARBA" id="ARBA00009477"/>
    </source>
</evidence>
<dbReference type="NCBIfam" id="TIGR01730">
    <property type="entry name" value="RND_mfp"/>
    <property type="match status" value="1"/>
</dbReference>
<dbReference type="GO" id="GO:1990281">
    <property type="term" value="C:efflux pump complex"/>
    <property type="evidence" value="ECO:0007669"/>
    <property type="project" value="TreeGrafter"/>
</dbReference>
<protein>
    <submittedName>
        <fullName evidence="7">Efflux RND transporter periplasmic adaptor subunit</fullName>
    </submittedName>
</protein>
<feature type="domain" description="Multidrug resistance protein MdtA-like C-terminal permuted SH3" evidence="6">
    <location>
        <begin position="286"/>
        <end position="347"/>
    </location>
</feature>
<dbReference type="Pfam" id="PF25967">
    <property type="entry name" value="RND-MFP_C"/>
    <property type="match status" value="1"/>
</dbReference>
<feature type="region of interest" description="Disordered" evidence="3">
    <location>
        <begin position="352"/>
        <end position="371"/>
    </location>
</feature>
<comment type="caution">
    <text evidence="7">The sequence shown here is derived from an EMBL/GenBank/DDBJ whole genome shotgun (WGS) entry which is preliminary data.</text>
</comment>
<evidence type="ECO:0000256" key="4">
    <source>
        <dbReference type="SAM" id="SignalP"/>
    </source>
</evidence>
<feature type="chain" id="PRO_5032458980" evidence="4">
    <location>
        <begin position="36"/>
        <end position="371"/>
    </location>
</feature>
<dbReference type="EMBL" id="JABZEO010000010">
    <property type="protein sequence ID" value="NVZ10478.1"/>
    <property type="molecule type" value="Genomic_DNA"/>
</dbReference>
<evidence type="ECO:0000259" key="5">
    <source>
        <dbReference type="Pfam" id="PF25954"/>
    </source>
</evidence>
<dbReference type="Gene3D" id="2.40.30.170">
    <property type="match status" value="1"/>
</dbReference>
<evidence type="ECO:0000256" key="2">
    <source>
        <dbReference type="SAM" id="Coils"/>
    </source>
</evidence>
<dbReference type="Gene3D" id="1.10.287.470">
    <property type="entry name" value="Helix hairpin bin"/>
    <property type="match status" value="1"/>
</dbReference>
<evidence type="ECO:0000313" key="8">
    <source>
        <dbReference type="Proteomes" id="UP000592294"/>
    </source>
</evidence>
<dbReference type="InterPro" id="IPR006143">
    <property type="entry name" value="RND_pump_MFP"/>
</dbReference>
<sequence length="371" mass="39904">MNTMTRTLSRFKPEAATRTLARLALLVLVSGVAAAEPPNPPKKPAPAVSVETLAPRLFEQRLALTGSVEPTIVAALSSPAEGPVQDCRIREGDRVRAGQTLLAIGRESSVTANVTAAEEELDRKQRDFDRFSALATRNVLAADELDRARAELERARAALTQARQSAADYVLKAPWPGIVSAVHVADGKYVAPRTPLVDLFDPASLVLRFQIPEQHVFAIRIGDRVEARFDAAPDQPRTLTITRAFPEIDRRLRTRTFEAALPLDQAEFAPGQFARLSVALLTRPEAISIPVEALTTGADGRPQVFTVADDGTARAVVVTPGPEQDGRRLITDGLAPGDRLIVNGIEKVRNGEPVRVASPNSPPTADGTPTP</sequence>
<accession>A0A850RAY8</accession>
<evidence type="ECO:0000313" key="7">
    <source>
        <dbReference type="EMBL" id="NVZ10478.1"/>
    </source>
</evidence>
<dbReference type="Pfam" id="PF25954">
    <property type="entry name" value="Beta-barrel_RND_2"/>
    <property type="match status" value="1"/>
</dbReference>
<proteinExistence type="inferred from homology"/>
<feature type="signal peptide" evidence="4">
    <location>
        <begin position="1"/>
        <end position="35"/>
    </location>
</feature>
<keyword evidence="4" id="KW-0732">Signal</keyword>
<dbReference type="InterPro" id="IPR058792">
    <property type="entry name" value="Beta-barrel_RND_2"/>
</dbReference>
<gene>
    <name evidence="7" type="ORF">HW932_14530</name>
</gene>
<organism evidence="7 8">
    <name type="scientific">Allochromatium humboldtianum</name>
    <dbReference type="NCBI Taxonomy" id="504901"/>
    <lineage>
        <taxon>Bacteria</taxon>
        <taxon>Pseudomonadati</taxon>
        <taxon>Pseudomonadota</taxon>
        <taxon>Gammaproteobacteria</taxon>
        <taxon>Chromatiales</taxon>
        <taxon>Chromatiaceae</taxon>
        <taxon>Allochromatium</taxon>
    </lineage>
</organism>
<reference evidence="7 8" key="1">
    <citation type="submission" date="2020-06" db="EMBL/GenBank/DDBJ databases">
        <title>Whole-genome sequence of Allochromatium humboldtianum DSM 21881, type strain.</title>
        <authorList>
            <person name="Kyndt J.A."/>
            <person name="Meyer T.E."/>
        </authorList>
    </citation>
    <scope>NUCLEOTIDE SEQUENCE [LARGE SCALE GENOMIC DNA]</scope>
    <source>
        <strain evidence="7 8">DSM 21881</strain>
    </source>
</reference>
<evidence type="ECO:0000259" key="6">
    <source>
        <dbReference type="Pfam" id="PF25967"/>
    </source>
</evidence>
<keyword evidence="8" id="KW-1185">Reference proteome</keyword>
<dbReference type="Gene3D" id="2.40.50.100">
    <property type="match status" value="1"/>
</dbReference>
<feature type="coiled-coil region" evidence="2">
    <location>
        <begin position="114"/>
        <end position="165"/>
    </location>
</feature>
<feature type="domain" description="CusB-like beta-barrel" evidence="5">
    <location>
        <begin position="208"/>
        <end position="278"/>
    </location>
</feature>
<comment type="similarity">
    <text evidence="1">Belongs to the membrane fusion protein (MFP) (TC 8.A.1) family.</text>
</comment>
<dbReference type="GO" id="GO:0015562">
    <property type="term" value="F:efflux transmembrane transporter activity"/>
    <property type="evidence" value="ECO:0007669"/>
    <property type="project" value="TreeGrafter"/>
</dbReference>
<dbReference type="Gene3D" id="2.40.420.20">
    <property type="match status" value="1"/>
</dbReference>
<evidence type="ECO:0000256" key="3">
    <source>
        <dbReference type="SAM" id="MobiDB-lite"/>
    </source>
</evidence>
<dbReference type="SUPFAM" id="SSF111369">
    <property type="entry name" value="HlyD-like secretion proteins"/>
    <property type="match status" value="1"/>
</dbReference>
<dbReference type="Proteomes" id="UP000592294">
    <property type="component" value="Unassembled WGS sequence"/>
</dbReference>
<dbReference type="InterPro" id="IPR058627">
    <property type="entry name" value="MdtA-like_C"/>
</dbReference>
<dbReference type="AlphaFoldDB" id="A0A850RAY8"/>
<keyword evidence="2" id="KW-0175">Coiled coil</keyword>